<keyword evidence="1" id="KW-0812">Transmembrane</keyword>
<evidence type="ECO:0000313" key="4">
    <source>
        <dbReference type="Proteomes" id="UP000178121"/>
    </source>
</evidence>
<keyword evidence="1" id="KW-1133">Transmembrane helix</keyword>
<dbReference type="PANTHER" id="PTHR37938:SF1">
    <property type="entry name" value="BLL0215 PROTEIN"/>
    <property type="match status" value="1"/>
</dbReference>
<feature type="transmembrane region" description="Helical" evidence="1">
    <location>
        <begin position="21"/>
        <end position="42"/>
    </location>
</feature>
<name>A0A1G2M9S1_9BACT</name>
<organism evidence="3 4">
    <name type="scientific">Candidatus Taylorbacteria bacterium RIFCSPHIGHO2_01_FULL_51_15</name>
    <dbReference type="NCBI Taxonomy" id="1802304"/>
    <lineage>
        <taxon>Bacteria</taxon>
        <taxon>Candidatus Tayloriibacteriota</taxon>
    </lineage>
</organism>
<evidence type="ECO:0000256" key="1">
    <source>
        <dbReference type="SAM" id="Phobius"/>
    </source>
</evidence>
<accession>A0A1G2M9S1</accession>
<dbReference type="EMBL" id="MHRI01000028">
    <property type="protein sequence ID" value="OHA20573.1"/>
    <property type="molecule type" value="Genomic_DNA"/>
</dbReference>
<feature type="transmembrane region" description="Helical" evidence="1">
    <location>
        <begin position="62"/>
        <end position="87"/>
    </location>
</feature>
<proteinExistence type="predicted"/>
<keyword evidence="1" id="KW-0472">Membrane</keyword>
<dbReference type="Proteomes" id="UP000178121">
    <property type="component" value="Unassembled WGS sequence"/>
</dbReference>
<gene>
    <name evidence="3" type="ORF">A2849_03120</name>
</gene>
<sequence length="173" mass="19999">MIKLEEGESIEYVARRHWLLFLGEVAFLALLALAPLCLFLIPPSVISVLSEVFAPAEISLRLFFFLWSLWMLFLWMALTLFWTNYYLDVWILTNHRIVDVEQIGLFNRKVSSFRFDQIQDATVKVSGLLATLIDFGTVEIRTASNESFGFQGVARPNYLKNRILSEQHRVHTG</sequence>
<dbReference type="PANTHER" id="PTHR37938">
    <property type="entry name" value="BLL0215 PROTEIN"/>
    <property type="match status" value="1"/>
</dbReference>
<dbReference type="InterPro" id="IPR005182">
    <property type="entry name" value="YdbS-like_PH"/>
</dbReference>
<comment type="caution">
    <text evidence="3">The sequence shown here is derived from an EMBL/GenBank/DDBJ whole genome shotgun (WGS) entry which is preliminary data.</text>
</comment>
<evidence type="ECO:0000313" key="3">
    <source>
        <dbReference type="EMBL" id="OHA20573.1"/>
    </source>
</evidence>
<feature type="domain" description="YdbS-like PH" evidence="2">
    <location>
        <begin position="91"/>
        <end position="161"/>
    </location>
</feature>
<reference evidence="3 4" key="1">
    <citation type="journal article" date="2016" name="Nat. Commun.">
        <title>Thousands of microbial genomes shed light on interconnected biogeochemical processes in an aquifer system.</title>
        <authorList>
            <person name="Anantharaman K."/>
            <person name="Brown C.T."/>
            <person name="Hug L.A."/>
            <person name="Sharon I."/>
            <person name="Castelle C.J."/>
            <person name="Probst A.J."/>
            <person name="Thomas B.C."/>
            <person name="Singh A."/>
            <person name="Wilkins M.J."/>
            <person name="Karaoz U."/>
            <person name="Brodie E.L."/>
            <person name="Williams K.H."/>
            <person name="Hubbard S.S."/>
            <person name="Banfield J.F."/>
        </authorList>
    </citation>
    <scope>NUCLEOTIDE SEQUENCE [LARGE SCALE GENOMIC DNA]</scope>
</reference>
<dbReference type="Pfam" id="PF03703">
    <property type="entry name" value="bPH_2"/>
    <property type="match status" value="1"/>
</dbReference>
<evidence type="ECO:0000259" key="2">
    <source>
        <dbReference type="Pfam" id="PF03703"/>
    </source>
</evidence>
<dbReference type="AlphaFoldDB" id="A0A1G2M9S1"/>
<protein>
    <recommendedName>
        <fullName evidence="2">YdbS-like PH domain-containing protein</fullName>
    </recommendedName>
</protein>